<dbReference type="Pfam" id="PF06966">
    <property type="entry name" value="DUF1295"/>
    <property type="match status" value="1"/>
</dbReference>
<evidence type="ECO:0008006" key="4">
    <source>
        <dbReference type="Google" id="ProtNLM"/>
    </source>
</evidence>
<comment type="caution">
    <text evidence="2">The sequence shown here is derived from an EMBL/GenBank/DDBJ whole genome shotgun (WGS) entry which is preliminary data.</text>
</comment>
<name>A0A4S4LUW9_9APHY</name>
<keyword evidence="3" id="KW-1185">Reference proteome</keyword>
<dbReference type="Gene3D" id="1.20.120.1630">
    <property type="match status" value="1"/>
</dbReference>
<feature type="transmembrane region" description="Helical" evidence="1">
    <location>
        <begin position="49"/>
        <end position="68"/>
    </location>
</feature>
<evidence type="ECO:0000313" key="3">
    <source>
        <dbReference type="Proteomes" id="UP000308730"/>
    </source>
</evidence>
<keyword evidence="1" id="KW-0472">Membrane</keyword>
<evidence type="ECO:0000256" key="1">
    <source>
        <dbReference type="SAM" id="Phobius"/>
    </source>
</evidence>
<sequence length="358" mass="41125">MASVPEIVEFLRKGVLPSFRWPVKFCIYTTATSWIMSVITGNVSQVDRIWTFMPTIYTAYFAMLPLWPNEAPLPLYPYTPSDVHPGVIQRYSPRALLMLALVVTWMFRLSYNTLRRGLFNLHDEDYRWAIVRKQMPAWLFQLVNFVFIAVIQNIILFLLGVPTHIAAFQQPSQLSTSDYVLATLAVIDVACEFISDNQQYSFQTYKQTGVLNAKDWPGARIAWTPEDAKRGFVTKGLWAWSRHPNFFCEQSFWAIITLFPILAPESPQLPTHPLSHPTALWPLAPGLVLCSLFFASSRFSESISASKYPEYKSYQQRVSMFVPFLTPVWGLWLQLQGRKDEVDAELFGNVSKESKKTQ</sequence>
<protein>
    <recommendedName>
        <fullName evidence="4">Steroid 5-alpha reductase C-terminal domain-containing protein</fullName>
    </recommendedName>
</protein>
<proteinExistence type="predicted"/>
<evidence type="ECO:0000313" key="2">
    <source>
        <dbReference type="EMBL" id="THH16316.1"/>
    </source>
</evidence>
<feature type="transmembrane region" description="Helical" evidence="1">
    <location>
        <begin position="137"/>
        <end position="159"/>
    </location>
</feature>
<dbReference type="AlphaFoldDB" id="A0A4S4LUW9"/>
<dbReference type="OrthoDB" id="201504at2759"/>
<dbReference type="PANTHER" id="PTHR32251:SF23">
    <property type="entry name" value="3-OXO-5-ALPHA-STEROID 4-DEHYDROGENASE (DUF1295)"/>
    <property type="match status" value="1"/>
</dbReference>
<dbReference type="EMBL" id="SGPM01000743">
    <property type="protein sequence ID" value="THH16316.1"/>
    <property type="molecule type" value="Genomic_DNA"/>
</dbReference>
<dbReference type="GO" id="GO:0016020">
    <property type="term" value="C:membrane"/>
    <property type="evidence" value="ECO:0007669"/>
    <property type="project" value="TreeGrafter"/>
</dbReference>
<reference evidence="2 3" key="1">
    <citation type="submission" date="2019-02" db="EMBL/GenBank/DDBJ databases">
        <title>Genome sequencing of the rare red list fungi Antrodiella citrinella (Flaviporus citrinellus).</title>
        <authorList>
            <person name="Buettner E."/>
            <person name="Kellner H."/>
        </authorList>
    </citation>
    <scope>NUCLEOTIDE SEQUENCE [LARGE SCALE GENOMIC DNA]</scope>
    <source>
        <strain evidence="2 3">DSM 108506</strain>
    </source>
</reference>
<keyword evidence="1" id="KW-1133">Transmembrane helix</keyword>
<accession>A0A4S4LUW9</accession>
<dbReference type="PANTHER" id="PTHR32251">
    <property type="entry name" value="3-OXO-5-ALPHA-STEROID 4-DEHYDROGENASE"/>
    <property type="match status" value="1"/>
</dbReference>
<feature type="transmembrane region" description="Helical" evidence="1">
    <location>
        <begin position="21"/>
        <end position="42"/>
    </location>
</feature>
<organism evidence="2 3">
    <name type="scientific">Antrodiella citrinella</name>
    <dbReference type="NCBI Taxonomy" id="2447956"/>
    <lineage>
        <taxon>Eukaryota</taxon>
        <taxon>Fungi</taxon>
        <taxon>Dikarya</taxon>
        <taxon>Basidiomycota</taxon>
        <taxon>Agaricomycotina</taxon>
        <taxon>Agaricomycetes</taxon>
        <taxon>Polyporales</taxon>
        <taxon>Steccherinaceae</taxon>
        <taxon>Antrodiella</taxon>
    </lineage>
</organism>
<feature type="transmembrane region" description="Helical" evidence="1">
    <location>
        <begin position="88"/>
        <end position="107"/>
    </location>
</feature>
<dbReference type="InterPro" id="IPR010721">
    <property type="entry name" value="UstE-like"/>
</dbReference>
<keyword evidence="1" id="KW-0812">Transmembrane</keyword>
<dbReference type="Proteomes" id="UP000308730">
    <property type="component" value="Unassembled WGS sequence"/>
</dbReference>
<gene>
    <name evidence="2" type="ORF">EUX98_g9321</name>
</gene>